<accession>A0A1J0GHE4</accession>
<sequence length="95" mass="11419">MEKRDMYLEKINAQIDQYNAKLAVMRGKSKEVHADMKLEYLNQVEKLESKRDDLKEKYEQLRKSSESSWKDIKEGTENAWNDLKESFDKVTMHFK</sequence>
<feature type="coiled-coil region" evidence="1">
    <location>
        <begin position="8"/>
        <end position="64"/>
    </location>
</feature>
<evidence type="ECO:0000313" key="2">
    <source>
        <dbReference type="EMBL" id="APC40820.1"/>
    </source>
</evidence>
<dbReference type="EMBL" id="CP015756">
    <property type="protein sequence ID" value="APC40820.1"/>
    <property type="molecule type" value="Genomic_DNA"/>
</dbReference>
<evidence type="ECO:0000313" key="3">
    <source>
        <dbReference type="Proteomes" id="UP000182569"/>
    </source>
</evidence>
<evidence type="ECO:0000256" key="1">
    <source>
        <dbReference type="SAM" id="Coils"/>
    </source>
</evidence>
<dbReference type="Proteomes" id="UP000182569">
    <property type="component" value="Chromosome"/>
</dbReference>
<keyword evidence="3" id="KW-1185">Reference proteome</keyword>
<proteinExistence type="predicted"/>
<dbReference type="AlphaFoldDB" id="A0A1J0GHE4"/>
<gene>
    <name evidence="2" type="ORF">A7L45_12420</name>
</gene>
<protein>
    <recommendedName>
        <fullName evidence="4">Coiled coil domain-containing protein</fullName>
    </recommendedName>
</protein>
<dbReference type="KEGG" id="ceu:A7L45_12420"/>
<name>A0A1J0GHE4_9CLOT</name>
<evidence type="ECO:0008006" key="4">
    <source>
        <dbReference type="Google" id="ProtNLM"/>
    </source>
</evidence>
<organism evidence="2 3">
    <name type="scientific">Clostridium estertheticum subsp. estertheticum</name>
    <dbReference type="NCBI Taxonomy" id="1552"/>
    <lineage>
        <taxon>Bacteria</taxon>
        <taxon>Bacillati</taxon>
        <taxon>Bacillota</taxon>
        <taxon>Clostridia</taxon>
        <taxon>Eubacteriales</taxon>
        <taxon>Clostridiaceae</taxon>
        <taxon>Clostridium</taxon>
    </lineage>
</organism>
<dbReference type="RefSeq" id="WP_071613110.1">
    <property type="nucleotide sequence ID" value="NZ_CP015756.1"/>
</dbReference>
<reference evidence="3" key="1">
    <citation type="journal article" date="2016" name="Front. Microbiol.">
        <title>Complete Genome Sequence of Clostridium estertheticum DSM 8809, a Microbe Identified in Spoiled Vacuum Packed Beef.</title>
        <authorList>
            <person name="Yu Z."/>
            <person name="Gunn L."/>
            <person name="Brennan E."/>
            <person name="Reid R."/>
            <person name="Wall P.G."/>
            <person name="Gaora O.P."/>
            <person name="Hurley D."/>
            <person name="Bolton D."/>
            <person name="Fanning S."/>
        </authorList>
    </citation>
    <scope>NUCLEOTIDE SEQUENCE [LARGE SCALE GENOMIC DNA]</scope>
    <source>
        <strain evidence="3">DSM 8809</strain>
    </source>
</reference>
<dbReference type="OrthoDB" id="1683394at2"/>
<keyword evidence="1" id="KW-0175">Coiled coil</keyword>